<dbReference type="NCBIfam" id="NF003843">
    <property type="entry name" value="PRK05422.1"/>
    <property type="match status" value="1"/>
</dbReference>
<keyword evidence="2" id="KW-0694">RNA-binding</keyword>
<dbReference type="Gene3D" id="2.40.280.10">
    <property type="match status" value="1"/>
</dbReference>
<evidence type="ECO:0008006" key="5">
    <source>
        <dbReference type="Google" id="ProtNLM"/>
    </source>
</evidence>
<dbReference type="GO" id="GO:0005829">
    <property type="term" value="C:cytosol"/>
    <property type="evidence" value="ECO:0007669"/>
    <property type="project" value="TreeGrafter"/>
</dbReference>
<evidence type="ECO:0000256" key="2">
    <source>
        <dbReference type="ARBA" id="ARBA00022884"/>
    </source>
</evidence>
<keyword evidence="1" id="KW-0963">Cytoplasm</keyword>
<feature type="compositionally biased region" description="Basic and acidic residues" evidence="3">
    <location>
        <begin position="134"/>
        <end position="151"/>
    </location>
</feature>
<dbReference type="PANTHER" id="PTHR30308:SF2">
    <property type="entry name" value="SSRA-BINDING PROTEIN"/>
    <property type="match status" value="1"/>
</dbReference>
<reference evidence="4" key="1">
    <citation type="submission" date="2018-05" db="EMBL/GenBank/DDBJ databases">
        <authorList>
            <person name="Lanie J.A."/>
            <person name="Ng W.-L."/>
            <person name="Kazmierczak K.M."/>
            <person name="Andrzejewski T.M."/>
            <person name="Davidsen T.M."/>
            <person name="Wayne K.J."/>
            <person name="Tettelin H."/>
            <person name="Glass J.I."/>
            <person name="Rusch D."/>
            <person name="Podicherti R."/>
            <person name="Tsui H.-C.T."/>
            <person name="Winkler M.E."/>
        </authorList>
    </citation>
    <scope>NUCLEOTIDE SEQUENCE</scope>
</reference>
<accession>A0A382XYT2</accession>
<name>A0A382XYT2_9ZZZZ</name>
<evidence type="ECO:0000256" key="3">
    <source>
        <dbReference type="SAM" id="MobiDB-lite"/>
    </source>
</evidence>
<dbReference type="Pfam" id="PF01668">
    <property type="entry name" value="SmpB"/>
    <property type="match status" value="1"/>
</dbReference>
<dbReference type="NCBIfam" id="TIGR00086">
    <property type="entry name" value="smpB"/>
    <property type="match status" value="1"/>
</dbReference>
<dbReference type="CDD" id="cd09294">
    <property type="entry name" value="SmpB"/>
    <property type="match status" value="1"/>
</dbReference>
<dbReference type="InterPro" id="IPR000037">
    <property type="entry name" value="SsrA-bd_prot"/>
</dbReference>
<dbReference type="InterPro" id="IPR023620">
    <property type="entry name" value="SmpB"/>
</dbReference>
<feature type="region of interest" description="Disordered" evidence="3">
    <location>
        <begin position="131"/>
        <end position="151"/>
    </location>
</feature>
<protein>
    <recommendedName>
        <fullName evidence="5">SsrA-binding protein</fullName>
    </recommendedName>
</protein>
<dbReference type="AlphaFoldDB" id="A0A382XYT2"/>
<dbReference type="HAMAP" id="MF_00023">
    <property type="entry name" value="SmpB"/>
    <property type="match status" value="1"/>
</dbReference>
<dbReference type="GO" id="GO:0003723">
    <property type="term" value="F:RNA binding"/>
    <property type="evidence" value="ECO:0007669"/>
    <property type="project" value="UniProtKB-KW"/>
</dbReference>
<gene>
    <name evidence="4" type="ORF">METZ01_LOCUS428987</name>
</gene>
<dbReference type="EMBL" id="UINC01171525">
    <property type="protein sequence ID" value="SVD76133.1"/>
    <property type="molecule type" value="Genomic_DNA"/>
</dbReference>
<organism evidence="4">
    <name type="scientific">marine metagenome</name>
    <dbReference type="NCBI Taxonomy" id="408172"/>
    <lineage>
        <taxon>unclassified sequences</taxon>
        <taxon>metagenomes</taxon>
        <taxon>ecological metagenomes</taxon>
    </lineage>
</organism>
<evidence type="ECO:0000256" key="1">
    <source>
        <dbReference type="ARBA" id="ARBA00022490"/>
    </source>
</evidence>
<dbReference type="SUPFAM" id="SSF74982">
    <property type="entry name" value="Small protein B (SmpB)"/>
    <property type="match status" value="1"/>
</dbReference>
<sequence>MSVKVIVTNRKAWHEYHILDKYEGGIVLYGSEVKAIREGKANIKEAYVRFIENELFVIGMHIGKYSNEGYSTHTPVRDRKLLLHKKELLNLRKMVDEKGKTLIPLSMYLKGGRVKVEFGLAQGKKMWDKRKTKMEKDVKRQVDRAMKDYNN</sequence>
<evidence type="ECO:0000313" key="4">
    <source>
        <dbReference type="EMBL" id="SVD76133.1"/>
    </source>
</evidence>
<dbReference type="PANTHER" id="PTHR30308">
    <property type="entry name" value="TMRNA-BINDING COMPONENT OF TRANS-TRANSLATION TAGGING COMPLEX"/>
    <property type="match status" value="1"/>
</dbReference>
<proteinExistence type="inferred from homology"/>
<dbReference type="GO" id="GO:0070930">
    <property type="term" value="P:trans-translation-dependent protein tagging"/>
    <property type="evidence" value="ECO:0007669"/>
    <property type="project" value="TreeGrafter"/>
</dbReference>